<evidence type="ECO:0000256" key="2">
    <source>
        <dbReference type="ARBA" id="ARBA00022737"/>
    </source>
</evidence>
<dbReference type="InterPro" id="IPR042197">
    <property type="entry name" value="Apaf_helical"/>
</dbReference>
<evidence type="ECO:0000313" key="4">
    <source>
        <dbReference type="Proteomes" id="UP001152795"/>
    </source>
</evidence>
<dbReference type="InterPro" id="IPR036388">
    <property type="entry name" value="WH-like_DNA-bd_sf"/>
</dbReference>
<keyword evidence="2" id="KW-0677">Repeat</keyword>
<reference evidence="3" key="1">
    <citation type="submission" date="2020-04" db="EMBL/GenBank/DDBJ databases">
        <authorList>
            <person name="Alioto T."/>
            <person name="Alioto T."/>
            <person name="Gomez Garrido J."/>
        </authorList>
    </citation>
    <scope>NUCLEOTIDE SEQUENCE</scope>
    <source>
        <strain evidence="3">A484AB</strain>
    </source>
</reference>
<keyword evidence="1" id="KW-0853">WD repeat</keyword>
<name>A0A6S7IBZ5_PARCT</name>
<dbReference type="SUPFAM" id="SSF52540">
    <property type="entry name" value="P-loop containing nucleoside triphosphate hydrolases"/>
    <property type="match status" value="1"/>
</dbReference>
<dbReference type="SMART" id="SM00320">
    <property type="entry name" value="WD40"/>
    <property type="match status" value="8"/>
</dbReference>
<dbReference type="Gene3D" id="3.40.50.300">
    <property type="entry name" value="P-loop containing nucleotide triphosphate hydrolases"/>
    <property type="match status" value="1"/>
</dbReference>
<dbReference type="PRINTS" id="PR00320">
    <property type="entry name" value="GPROTEINBRPT"/>
</dbReference>
<keyword evidence="4" id="KW-1185">Reference proteome</keyword>
<organism evidence="3 4">
    <name type="scientific">Paramuricea clavata</name>
    <name type="common">Red gorgonian</name>
    <name type="synonym">Violescent sea-whip</name>
    <dbReference type="NCBI Taxonomy" id="317549"/>
    <lineage>
        <taxon>Eukaryota</taxon>
        <taxon>Metazoa</taxon>
        <taxon>Cnidaria</taxon>
        <taxon>Anthozoa</taxon>
        <taxon>Octocorallia</taxon>
        <taxon>Malacalcyonacea</taxon>
        <taxon>Plexauridae</taxon>
        <taxon>Paramuricea</taxon>
    </lineage>
</organism>
<dbReference type="SUPFAM" id="SSF50978">
    <property type="entry name" value="WD40 repeat-like"/>
    <property type="match status" value="2"/>
</dbReference>
<gene>
    <name evidence="3" type="ORF">PACLA_8A028770</name>
</gene>
<dbReference type="GO" id="GO:0042981">
    <property type="term" value="P:regulation of apoptotic process"/>
    <property type="evidence" value="ECO:0007669"/>
    <property type="project" value="InterPro"/>
</dbReference>
<dbReference type="GO" id="GO:0005829">
    <property type="term" value="C:cytosol"/>
    <property type="evidence" value="ECO:0007669"/>
    <property type="project" value="UniProtKB-ARBA"/>
</dbReference>
<comment type="caution">
    <text evidence="3">The sequence shown here is derived from an EMBL/GenBank/DDBJ whole genome shotgun (WGS) entry which is preliminary data.</text>
</comment>
<dbReference type="Proteomes" id="UP001152795">
    <property type="component" value="Unassembled WGS sequence"/>
</dbReference>
<dbReference type="InterPro" id="IPR011029">
    <property type="entry name" value="DEATH-like_dom_sf"/>
</dbReference>
<dbReference type="InterPro" id="IPR027417">
    <property type="entry name" value="P-loop_NTPase"/>
</dbReference>
<dbReference type="Gene3D" id="1.10.533.10">
    <property type="entry name" value="Death Domain, Fas"/>
    <property type="match status" value="1"/>
</dbReference>
<dbReference type="PROSITE" id="PS50168">
    <property type="entry name" value="DED"/>
    <property type="match status" value="1"/>
</dbReference>
<dbReference type="InterPro" id="IPR019775">
    <property type="entry name" value="WD40_repeat_CS"/>
</dbReference>
<sequence length="928" mass="103430">MKEYLNSKGYENIHHFAHQEVSSLDILQAMMQAFLISPQNLSLLREMMAFCSRNYLVQRIDEFNNNSAVFKKVPYGLRNLPRDMVDRPSEVDDILTLLKAGNNRVGVVGVRSGDVIGIRGMGGLGKTVLAQAISWRVAVARQVIWLDIGQSPDCLALINTLVKALGGAVSFSDIPSAQAWVRENTVNKDCLLVLDDVWDIEHASVFDYLSGECQLLITTRDSSVVRGLKGSAVYELQIMAQNKSRALLYQSAQVTLTEKSKFSSNMQRIVVELLEQCRGLPLALSLVGSILTDTRVEQDWQDILDDLKNADLAELRSLFPNGTYPYDSLLAAINVSFQRLQKGEQEKFLDFAIFPEDTDIPSDILELFWSSQGSGRNTCSARAGRRILSVLERKSMIQKGPELQGKNSYRVHDLLLDFARGKLRDTIIEVQYTFLEALRSQCMNEEWAKFQGNKEYHFRYLPYHLHSSEQYGELLKLFFDFHWLQQKVKETNLPSLISDFRFLGTASHEIKLLKSSLMLSADVIEKTPDSMGPQLLGRLLSSANEHPTVNALIKRVRESCTKTCHILPLFSCLSEPVGPLIKIFRKHTDKVLALLTSVSSTGTTVISASTDRSIKIHELETGKELQVLEGHTMAVYCLALSHSGTILASGSYDSTTRLWNLDSYEELFVLQGEGGFVNALDFSADDQHLYTGSNDGKLRIWNVETGEPLDAIPAHDGHIRGLCMTLDGRYIATASLDHTIKLWRADTLNIQATLIGHTDTVYSVVATRLGSGSPMLVSASGDKTLKIWNLTTYQEVRTLSGHQGEIYSVAVSPDCKHIISGGKDMIVRLWCFQTGKLLVCFKGHSQSIRSVAIMSDGSKALSGSQDESFRVWDLDTSVYSKQNGSRGHLEDVIDIAMTRDGSRCVSSSMDGTLKIWKCASAEECFTLR</sequence>
<dbReference type="Pfam" id="PF00931">
    <property type="entry name" value="NB-ARC"/>
    <property type="match status" value="1"/>
</dbReference>
<feature type="non-terminal residue" evidence="3">
    <location>
        <position position="1"/>
    </location>
</feature>
<dbReference type="InterPro" id="IPR001680">
    <property type="entry name" value="WD40_rpt"/>
</dbReference>
<dbReference type="AlphaFoldDB" id="A0A6S7IBZ5"/>
<dbReference type="PROSITE" id="PS50082">
    <property type="entry name" value="WD_REPEATS_2"/>
    <property type="match status" value="7"/>
</dbReference>
<dbReference type="Gene3D" id="1.25.40.370">
    <property type="match status" value="1"/>
</dbReference>
<dbReference type="InterPro" id="IPR015943">
    <property type="entry name" value="WD40/YVTN_repeat-like_dom_sf"/>
</dbReference>
<dbReference type="InterPro" id="IPR036322">
    <property type="entry name" value="WD40_repeat_dom_sf"/>
</dbReference>
<dbReference type="InterPro" id="IPR001875">
    <property type="entry name" value="DED_dom"/>
</dbReference>
<dbReference type="InterPro" id="IPR002182">
    <property type="entry name" value="NB-ARC"/>
</dbReference>
<dbReference type="InterPro" id="IPR041452">
    <property type="entry name" value="APAF1_C"/>
</dbReference>
<dbReference type="PROSITE" id="PS00678">
    <property type="entry name" value="WD_REPEATS_1"/>
    <property type="match status" value="3"/>
</dbReference>
<dbReference type="PANTHER" id="PTHR19848:SF8">
    <property type="entry name" value="F-BOX AND WD REPEAT DOMAIN CONTAINING 7"/>
    <property type="match status" value="1"/>
</dbReference>
<dbReference type="PROSITE" id="PS50294">
    <property type="entry name" value="WD_REPEATS_REGION"/>
    <property type="match status" value="7"/>
</dbReference>
<dbReference type="Pfam" id="PF17908">
    <property type="entry name" value="APAF1_C"/>
    <property type="match status" value="1"/>
</dbReference>
<protein>
    <submittedName>
        <fullName evidence="3">WD repeat</fullName>
    </submittedName>
</protein>
<dbReference type="InterPro" id="IPR020472">
    <property type="entry name" value="WD40_PAC1"/>
</dbReference>
<evidence type="ECO:0000256" key="1">
    <source>
        <dbReference type="ARBA" id="ARBA00022574"/>
    </source>
</evidence>
<dbReference type="PANTHER" id="PTHR19848">
    <property type="entry name" value="WD40 REPEAT PROTEIN"/>
    <property type="match status" value="1"/>
</dbReference>
<dbReference type="GO" id="GO:0043531">
    <property type="term" value="F:ADP binding"/>
    <property type="evidence" value="ECO:0007669"/>
    <property type="project" value="InterPro"/>
</dbReference>
<dbReference type="EMBL" id="CACRXK020008321">
    <property type="protein sequence ID" value="CAB4014483.1"/>
    <property type="molecule type" value="Genomic_DNA"/>
</dbReference>
<dbReference type="Gene3D" id="1.10.8.430">
    <property type="entry name" value="Helical domain of apoptotic protease-activating factors"/>
    <property type="match status" value="1"/>
</dbReference>
<dbReference type="Pfam" id="PF00400">
    <property type="entry name" value="WD40"/>
    <property type="match status" value="8"/>
</dbReference>
<proteinExistence type="predicted"/>
<dbReference type="CDD" id="cd00200">
    <property type="entry name" value="WD40"/>
    <property type="match status" value="1"/>
</dbReference>
<evidence type="ECO:0000313" key="3">
    <source>
        <dbReference type="EMBL" id="CAB4014483.1"/>
    </source>
</evidence>
<dbReference type="PRINTS" id="PR00364">
    <property type="entry name" value="DISEASERSIST"/>
</dbReference>
<dbReference type="Gene3D" id="2.130.10.10">
    <property type="entry name" value="YVTN repeat-like/Quinoprotein amine dehydrogenase"/>
    <property type="match status" value="3"/>
</dbReference>
<dbReference type="OrthoDB" id="1357022at2759"/>
<dbReference type="Gene3D" id="1.10.10.10">
    <property type="entry name" value="Winged helix-like DNA-binding domain superfamily/Winged helix DNA-binding domain"/>
    <property type="match status" value="1"/>
</dbReference>
<accession>A0A6S7IBZ5</accession>